<comment type="caution">
    <text evidence="17">The sequence shown here is derived from an EMBL/GenBank/DDBJ whole genome shotgun (WGS) entry which is preliminary data.</text>
</comment>
<dbReference type="EC" id="2.7.1.175" evidence="4"/>
<evidence type="ECO:0000256" key="6">
    <source>
        <dbReference type="ARBA" id="ARBA00022600"/>
    </source>
</evidence>
<evidence type="ECO:0000256" key="11">
    <source>
        <dbReference type="ARBA" id="ARBA00023056"/>
    </source>
</evidence>
<proteinExistence type="inferred from homology"/>
<keyword evidence="18" id="KW-1185">Reference proteome</keyword>
<dbReference type="GO" id="GO:0016301">
    <property type="term" value="F:kinase activity"/>
    <property type="evidence" value="ECO:0007669"/>
    <property type="project" value="UniProtKB-KW"/>
</dbReference>
<evidence type="ECO:0000256" key="9">
    <source>
        <dbReference type="ARBA" id="ARBA00022777"/>
    </source>
</evidence>
<keyword evidence="9 17" id="KW-0418">Kinase</keyword>
<dbReference type="Pfam" id="PF01636">
    <property type="entry name" value="APH"/>
    <property type="match status" value="1"/>
</dbReference>
<evidence type="ECO:0000256" key="7">
    <source>
        <dbReference type="ARBA" id="ARBA00022679"/>
    </source>
</evidence>
<keyword evidence="7" id="KW-0808">Transferase</keyword>
<evidence type="ECO:0000313" key="17">
    <source>
        <dbReference type="EMBL" id="MBB5843088.1"/>
    </source>
</evidence>
<evidence type="ECO:0000259" key="16">
    <source>
        <dbReference type="Pfam" id="PF18085"/>
    </source>
</evidence>
<dbReference type="InterPro" id="IPR040999">
    <property type="entry name" value="Mak_N_cap"/>
</dbReference>
<evidence type="ECO:0000259" key="15">
    <source>
        <dbReference type="Pfam" id="PF01636"/>
    </source>
</evidence>
<evidence type="ECO:0000256" key="4">
    <source>
        <dbReference type="ARBA" id="ARBA00011962"/>
    </source>
</evidence>
<organism evidence="17 18">
    <name type="scientific">Conyzicola lurida</name>
    <dbReference type="NCBI Taxonomy" id="1172621"/>
    <lineage>
        <taxon>Bacteria</taxon>
        <taxon>Bacillati</taxon>
        <taxon>Actinomycetota</taxon>
        <taxon>Actinomycetes</taxon>
        <taxon>Micrococcales</taxon>
        <taxon>Microbacteriaceae</taxon>
        <taxon>Conyzicola</taxon>
    </lineage>
</organism>
<protein>
    <recommendedName>
        <fullName evidence="5">Maltokinase</fullName>
        <ecNumber evidence="4">2.7.1.175</ecNumber>
    </recommendedName>
    <alternativeName>
        <fullName evidence="13">Maltose-1-phosphate synthase</fullName>
    </alternativeName>
</protein>
<keyword evidence="10" id="KW-0067">ATP-binding</keyword>
<evidence type="ECO:0000256" key="14">
    <source>
        <dbReference type="ARBA" id="ARBA00049067"/>
    </source>
</evidence>
<keyword evidence="8" id="KW-0547">Nucleotide-binding</keyword>
<comment type="catalytic activity">
    <reaction evidence="14">
        <text>D-maltose + ATP = alpha-maltose 1-phosphate + ADP + H(+)</text>
        <dbReference type="Rhea" id="RHEA:31915"/>
        <dbReference type="ChEBI" id="CHEBI:15378"/>
        <dbReference type="ChEBI" id="CHEBI:17306"/>
        <dbReference type="ChEBI" id="CHEBI:30616"/>
        <dbReference type="ChEBI" id="CHEBI:63576"/>
        <dbReference type="ChEBI" id="CHEBI:456216"/>
        <dbReference type="EC" id="2.7.1.175"/>
    </reaction>
</comment>
<accession>A0A841AL62</accession>
<keyword evidence="11" id="KW-0320">Glycogen biosynthesis</keyword>
<comment type="subunit">
    <text evidence="3">Monomer.</text>
</comment>
<comment type="pathway">
    <text evidence="1">Glycan biosynthesis; glycogen biosynthesis.</text>
</comment>
<dbReference type="EMBL" id="JACHMJ010000001">
    <property type="protein sequence ID" value="MBB5843088.1"/>
    <property type="molecule type" value="Genomic_DNA"/>
</dbReference>
<evidence type="ECO:0000256" key="10">
    <source>
        <dbReference type="ARBA" id="ARBA00022840"/>
    </source>
</evidence>
<dbReference type="Gene3D" id="3.90.1200.10">
    <property type="match status" value="1"/>
</dbReference>
<evidence type="ECO:0000256" key="2">
    <source>
        <dbReference type="ARBA" id="ARBA00006219"/>
    </source>
</evidence>
<evidence type="ECO:0000256" key="3">
    <source>
        <dbReference type="ARBA" id="ARBA00011245"/>
    </source>
</evidence>
<keyword evidence="6" id="KW-0321">Glycogen metabolism</keyword>
<dbReference type="RefSeq" id="WP_184235229.1">
    <property type="nucleotide sequence ID" value="NZ_JACHMJ010000001.1"/>
</dbReference>
<feature type="domain" description="Aminoglycoside phosphotransferase" evidence="15">
    <location>
        <begin position="118"/>
        <end position="322"/>
    </location>
</feature>
<evidence type="ECO:0000256" key="8">
    <source>
        <dbReference type="ARBA" id="ARBA00022741"/>
    </source>
</evidence>
<dbReference type="InterPro" id="IPR011009">
    <property type="entry name" value="Kinase-like_dom_sf"/>
</dbReference>
<keyword evidence="12" id="KW-0119">Carbohydrate metabolism</keyword>
<sequence>MSNTLECITEWIGRQRWYAGKGHVPRLRELSRQTIDTDDPDATISVILLMDDAGHVPTLYQVPVVERSVLQPAERPNLVGQNDDGLFVIDGPHDPAYTRALMRLLAPDLDPATITATRVLSAEQSNTSVIVDIDGVPTIICKVFRALHHGENPDVTLQAALSAAGSTAVPRFIGQLSSEWDDVGRPGGRATGNVAFAQEFLDGAQDGWKVALEYAADGRDFTELAAALGRQTAEVHETLARALPTNDTSPADIAAVEVSWKRRLMLAEREVPTLMESREAIEAVYAAAAECDWPRLQRIHGDYHLGQALLVPERGWVLVDFEGEPLRPMDERDRPDVALRDVAGMLRSFDYAAGATDGWPTDWARASRDAFFEGYVSASGVDPRGFSALLDAFELDKAVYEAIYESRNRPDWLGIPLRGIAQLLAQRADVTLDR</sequence>
<dbReference type="UniPathway" id="UPA00164"/>
<name>A0A841AL62_9MICO</name>
<dbReference type="SUPFAM" id="SSF56112">
    <property type="entry name" value="Protein kinase-like (PK-like)"/>
    <property type="match status" value="1"/>
</dbReference>
<dbReference type="GO" id="GO:0005524">
    <property type="term" value="F:ATP binding"/>
    <property type="evidence" value="ECO:0007669"/>
    <property type="project" value="UniProtKB-KW"/>
</dbReference>
<reference evidence="17 18" key="1">
    <citation type="submission" date="2020-08" db="EMBL/GenBank/DDBJ databases">
        <title>Sequencing the genomes of 1000 actinobacteria strains.</title>
        <authorList>
            <person name="Klenk H.-P."/>
        </authorList>
    </citation>
    <scope>NUCLEOTIDE SEQUENCE [LARGE SCALE GENOMIC DNA]</scope>
    <source>
        <strain evidence="17 18">DSM 105784</strain>
    </source>
</reference>
<dbReference type="GO" id="GO:0005978">
    <property type="term" value="P:glycogen biosynthetic process"/>
    <property type="evidence" value="ECO:0007669"/>
    <property type="project" value="UniProtKB-UniPathway"/>
</dbReference>
<dbReference type="InterPro" id="IPR002575">
    <property type="entry name" value="Aminoglycoside_PTrfase"/>
</dbReference>
<evidence type="ECO:0000256" key="5">
    <source>
        <dbReference type="ARBA" id="ARBA00013882"/>
    </source>
</evidence>
<dbReference type="AlphaFoldDB" id="A0A841AL62"/>
<evidence type="ECO:0000313" key="18">
    <source>
        <dbReference type="Proteomes" id="UP000536685"/>
    </source>
</evidence>
<gene>
    <name evidence="17" type="ORF">HD599_001411</name>
</gene>
<comment type="similarity">
    <text evidence="2">Belongs to the aminoglycoside phosphotransferase family.</text>
</comment>
<feature type="domain" description="Maltokinase N-terminal cap" evidence="16">
    <location>
        <begin position="11"/>
        <end position="94"/>
    </location>
</feature>
<evidence type="ECO:0000256" key="1">
    <source>
        <dbReference type="ARBA" id="ARBA00004964"/>
    </source>
</evidence>
<dbReference type="Pfam" id="PF18085">
    <property type="entry name" value="Mak_N_cap"/>
    <property type="match status" value="1"/>
</dbReference>
<dbReference type="Proteomes" id="UP000536685">
    <property type="component" value="Unassembled WGS sequence"/>
</dbReference>
<evidence type="ECO:0000256" key="12">
    <source>
        <dbReference type="ARBA" id="ARBA00023277"/>
    </source>
</evidence>
<evidence type="ECO:0000256" key="13">
    <source>
        <dbReference type="ARBA" id="ARBA00031251"/>
    </source>
</evidence>